<protein>
    <submittedName>
        <fullName evidence="1">Uncharacterized protein</fullName>
    </submittedName>
</protein>
<organism evidence="1 2">
    <name type="scientific">Zizania palustris</name>
    <name type="common">Northern wild rice</name>
    <dbReference type="NCBI Taxonomy" id="103762"/>
    <lineage>
        <taxon>Eukaryota</taxon>
        <taxon>Viridiplantae</taxon>
        <taxon>Streptophyta</taxon>
        <taxon>Embryophyta</taxon>
        <taxon>Tracheophyta</taxon>
        <taxon>Spermatophyta</taxon>
        <taxon>Magnoliopsida</taxon>
        <taxon>Liliopsida</taxon>
        <taxon>Poales</taxon>
        <taxon>Poaceae</taxon>
        <taxon>BOP clade</taxon>
        <taxon>Oryzoideae</taxon>
        <taxon>Oryzeae</taxon>
        <taxon>Zizaniinae</taxon>
        <taxon>Zizania</taxon>
    </lineage>
</organism>
<reference evidence="1" key="1">
    <citation type="journal article" date="2021" name="bioRxiv">
        <title>Whole Genome Assembly and Annotation of Northern Wild Rice, Zizania palustris L., Supports a Whole Genome Duplication in the Zizania Genus.</title>
        <authorList>
            <person name="Haas M."/>
            <person name="Kono T."/>
            <person name="Macchietto M."/>
            <person name="Millas R."/>
            <person name="McGilp L."/>
            <person name="Shao M."/>
            <person name="Duquette J."/>
            <person name="Hirsch C.N."/>
            <person name="Kimball J."/>
        </authorList>
    </citation>
    <scope>NUCLEOTIDE SEQUENCE</scope>
    <source>
        <tissue evidence="1">Fresh leaf tissue</tissue>
    </source>
</reference>
<keyword evidence="2" id="KW-1185">Reference proteome</keyword>
<accession>A0A8J5RG20</accession>
<reference evidence="1" key="2">
    <citation type="submission" date="2021-02" db="EMBL/GenBank/DDBJ databases">
        <authorList>
            <person name="Kimball J.A."/>
            <person name="Haas M.W."/>
            <person name="Macchietto M."/>
            <person name="Kono T."/>
            <person name="Duquette J."/>
            <person name="Shao M."/>
        </authorList>
    </citation>
    <scope>NUCLEOTIDE SEQUENCE</scope>
    <source>
        <tissue evidence="1">Fresh leaf tissue</tissue>
    </source>
</reference>
<gene>
    <name evidence="1" type="ORF">GUJ93_ZPchr0002g26656</name>
</gene>
<dbReference type="AlphaFoldDB" id="A0A8J5RG20"/>
<dbReference type="EMBL" id="JAAALK010000287">
    <property type="protein sequence ID" value="KAG8058760.1"/>
    <property type="molecule type" value="Genomic_DNA"/>
</dbReference>
<dbReference type="Proteomes" id="UP000729402">
    <property type="component" value="Unassembled WGS sequence"/>
</dbReference>
<comment type="caution">
    <text evidence="1">The sequence shown here is derived from an EMBL/GenBank/DDBJ whole genome shotgun (WGS) entry which is preliminary data.</text>
</comment>
<evidence type="ECO:0000313" key="2">
    <source>
        <dbReference type="Proteomes" id="UP000729402"/>
    </source>
</evidence>
<name>A0A8J5RG20_ZIZPA</name>
<sequence>MAAAYVDELSGLRRRGLLLQGQSRFSIDMSPVKISKNPEDSLSQAAALQTALIKERHEVRELEQRAMLDLIPKDLNRP</sequence>
<evidence type="ECO:0000313" key="1">
    <source>
        <dbReference type="EMBL" id="KAG8058760.1"/>
    </source>
</evidence>
<proteinExistence type="predicted"/>